<feature type="region of interest" description="Disordered" evidence="1">
    <location>
        <begin position="92"/>
        <end position="117"/>
    </location>
</feature>
<evidence type="ECO:0000256" key="1">
    <source>
        <dbReference type="SAM" id="MobiDB-lite"/>
    </source>
</evidence>
<protein>
    <submittedName>
        <fullName evidence="2">Uncharacterized protein</fullName>
    </submittedName>
</protein>
<gene>
    <name evidence="2" type="ORF">AC230_20130</name>
</gene>
<dbReference type="EMBL" id="LFXA01000013">
    <property type="protein sequence ID" value="KNB50881.1"/>
    <property type="molecule type" value="Genomic_DNA"/>
</dbReference>
<comment type="caution">
    <text evidence="2">The sequence shown here is derived from an EMBL/GenBank/DDBJ whole genome shotgun (WGS) entry which is preliminary data.</text>
</comment>
<keyword evidence="3" id="KW-1185">Reference proteome</keyword>
<organism evidence="2 3">
    <name type="scientific">Streptomyces caatingaensis</name>
    <dbReference type="NCBI Taxonomy" id="1678637"/>
    <lineage>
        <taxon>Bacteria</taxon>
        <taxon>Bacillati</taxon>
        <taxon>Actinomycetota</taxon>
        <taxon>Actinomycetes</taxon>
        <taxon>Kitasatosporales</taxon>
        <taxon>Streptomycetaceae</taxon>
        <taxon>Streptomyces</taxon>
    </lineage>
</organism>
<evidence type="ECO:0000313" key="2">
    <source>
        <dbReference type="EMBL" id="KNB50881.1"/>
    </source>
</evidence>
<reference evidence="3" key="1">
    <citation type="submission" date="2015-07" db="EMBL/GenBank/DDBJ databases">
        <title>Draft genome sequence of Streptomyces sp. CMAA 1322, a bacterium isolated from Caatinga biome, from dry forest semiarid of Brazil.</title>
        <authorList>
            <person name="Santos S.N."/>
            <person name="Gacesa R."/>
            <person name="Taketani R.G."/>
            <person name="Long P.F."/>
            <person name="Melo I.S."/>
        </authorList>
    </citation>
    <scope>NUCLEOTIDE SEQUENCE [LARGE SCALE GENOMIC DNA]</scope>
    <source>
        <strain evidence="3">CMAA 1322</strain>
    </source>
</reference>
<evidence type="ECO:0000313" key="3">
    <source>
        <dbReference type="Proteomes" id="UP000037288"/>
    </source>
</evidence>
<name>A0A0K9XCN6_9ACTN</name>
<accession>A0A0K9XCN6</accession>
<sequence length="117" mass="12907">MPRRRPARQETVLHLEAAADAEPEANEPLLSAIAAARRRRDAAEAEIRRLAAYGREFTRPRPYKLADLAAAAGMSIYGVRTAYDHEEVADVQHATGLKPREWRATSPDDPTEDGSTA</sequence>
<proteinExistence type="predicted"/>
<dbReference type="Proteomes" id="UP000037288">
    <property type="component" value="Unassembled WGS sequence"/>
</dbReference>
<dbReference type="AlphaFoldDB" id="A0A0K9XCN6"/>
<dbReference type="PATRIC" id="fig|1678637.3.peg.4309"/>